<organism evidence="2">
    <name type="scientific">Clostridioides difficile</name>
    <name type="common">Peptoclostridium difficile</name>
    <dbReference type="NCBI Taxonomy" id="1496"/>
    <lineage>
        <taxon>Bacteria</taxon>
        <taxon>Bacillati</taxon>
        <taxon>Bacillota</taxon>
        <taxon>Clostridia</taxon>
        <taxon>Peptostreptococcales</taxon>
        <taxon>Peptostreptococcaceae</taxon>
        <taxon>Clostridioides</taxon>
    </lineage>
</organism>
<protein>
    <submittedName>
        <fullName evidence="2">Uncharacterized protein</fullName>
    </submittedName>
</protein>
<sequence>MIAILTRIVPNVYFKSKDTEIDSITPLKCPNNTIDNTCINTGIDTKIAEHKNLDK</sequence>
<accession>A0A069B1K0</accession>
<dbReference type="EMBL" id="LK932474">
    <property type="protein sequence ID" value="CDS83857.1"/>
    <property type="molecule type" value="Genomic_DNA"/>
</dbReference>
<dbReference type="AlphaFoldDB" id="A0A069B1K0"/>
<evidence type="ECO:0000313" key="1">
    <source>
        <dbReference type="EMBL" id="CDS83857.1"/>
    </source>
</evidence>
<reference evidence="2" key="1">
    <citation type="submission" date="2014-07" db="EMBL/GenBank/DDBJ databases">
        <authorList>
            <person name="Monot Marc"/>
        </authorList>
    </citation>
    <scope>NUCLEOTIDE SEQUENCE</scope>
    <source>
        <strain evidence="2">7032989</strain>
    </source>
</reference>
<gene>
    <name evidence="2" type="ORF">BN1095_720005</name>
    <name evidence="1" type="ORF">BN1096_240035</name>
</gene>
<proteinExistence type="predicted"/>
<evidence type="ECO:0000313" key="2">
    <source>
        <dbReference type="EMBL" id="CDT75421.1"/>
    </source>
</evidence>
<name>A0A069B1K0_CLODI</name>
<dbReference type="EMBL" id="LK933427">
    <property type="protein sequence ID" value="CDT75421.1"/>
    <property type="molecule type" value="Genomic_DNA"/>
</dbReference>